<protein>
    <submittedName>
        <fullName evidence="8">ABC transporter, glycine/betaine type, permease</fullName>
    </submittedName>
</protein>
<evidence type="ECO:0000313" key="8">
    <source>
        <dbReference type="EMBL" id="SOR32604.1"/>
    </source>
</evidence>
<dbReference type="InterPro" id="IPR035906">
    <property type="entry name" value="MetI-like_sf"/>
</dbReference>
<dbReference type="InterPro" id="IPR051204">
    <property type="entry name" value="ABC_transp_perm/SBD"/>
</dbReference>
<feature type="transmembrane region" description="Helical" evidence="6">
    <location>
        <begin position="318"/>
        <end position="338"/>
    </location>
</feature>
<evidence type="ECO:0000313" key="9">
    <source>
        <dbReference type="Proteomes" id="UP000233769"/>
    </source>
</evidence>
<organism evidence="8 9">
    <name type="scientific">Methylorubrum extorquens</name>
    <name type="common">Methylobacterium dichloromethanicum</name>
    <name type="synonym">Methylobacterium extorquens</name>
    <dbReference type="NCBI Taxonomy" id="408"/>
    <lineage>
        <taxon>Bacteria</taxon>
        <taxon>Pseudomonadati</taxon>
        <taxon>Pseudomonadota</taxon>
        <taxon>Alphaproteobacteria</taxon>
        <taxon>Hyphomicrobiales</taxon>
        <taxon>Methylobacteriaceae</taxon>
        <taxon>Methylorubrum</taxon>
    </lineage>
</organism>
<dbReference type="SUPFAM" id="SSF161098">
    <property type="entry name" value="MetI-like"/>
    <property type="match status" value="1"/>
</dbReference>
<keyword evidence="2 6" id="KW-0813">Transport</keyword>
<keyword evidence="4 6" id="KW-1133">Transmembrane helix</keyword>
<dbReference type="InterPro" id="IPR000515">
    <property type="entry name" value="MetI-like"/>
</dbReference>
<dbReference type="PANTHER" id="PTHR30177:SF30">
    <property type="entry name" value="GLYCINE BETAINE UPTAKE SYSTEM PERMEASE PROTEIN YEHY"/>
    <property type="match status" value="1"/>
</dbReference>
<dbReference type="PANTHER" id="PTHR30177">
    <property type="entry name" value="GLYCINE BETAINE/L-PROLINE TRANSPORT SYSTEM PERMEASE PROTEIN PROW"/>
    <property type="match status" value="1"/>
</dbReference>
<evidence type="ECO:0000259" key="7">
    <source>
        <dbReference type="PROSITE" id="PS50928"/>
    </source>
</evidence>
<name>A0A2N9AZ55_METEX</name>
<dbReference type="EMBL" id="LT962688">
    <property type="protein sequence ID" value="SOR32604.1"/>
    <property type="molecule type" value="Genomic_DNA"/>
</dbReference>
<evidence type="ECO:0000256" key="5">
    <source>
        <dbReference type="ARBA" id="ARBA00023136"/>
    </source>
</evidence>
<dbReference type="Pfam" id="PF00528">
    <property type="entry name" value="BPD_transp_1"/>
    <property type="match status" value="1"/>
</dbReference>
<keyword evidence="5 6" id="KW-0472">Membrane</keyword>
<evidence type="ECO:0000256" key="3">
    <source>
        <dbReference type="ARBA" id="ARBA00022692"/>
    </source>
</evidence>
<dbReference type="GO" id="GO:0031460">
    <property type="term" value="P:glycine betaine transport"/>
    <property type="evidence" value="ECO:0007669"/>
    <property type="project" value="TreeGrafter"/>
</dbReference>
<dbReference type="Proteomes" id="UP000233769">
    <property type="component" value="Chromosome tk0001"/>
</dbReference>
<feature type="transmembrane region" description="Helical" evidence="6">
    <location>
        <begin position="243"/>
        <end position="263"/>
    </location>
</feature>
<reference evidence="9" key="1">
    <citation type="submission" date="2017-10" db="EMBL/GenBank/DDBJ databases">
        <authorList>
            <person name="Regsiter A."/>
            <person name="William W."/>
        </authorList>
    </citation>
    <scope>NUCLEOTIDE SEQUENCE [LARGE SCALE GENOMIC DNA]</scope>
</reference>
<feature type="transmembrane region" description="Helical" evidence="6">
    <location>
        <begin position="212"/>
        <end position="237"/>
    </location>
</feature>
<comment type="subcellular location">
    <subcellularLocation>
        <location evidence="1 6">Cell membrane</location>
        <topology evidence="1 6">Multi-pass membrane protein</topology>
    </subcellularLocation>
</comment>
<evidence type="ECO:0000256" key="4">
    <source>
        <dbReference type="ARBA" id="ARBA00022989"/>
    </source>
</evidence>
<feature type="transmembrane region" description="Helical" evidence="6">
    <location>
        <begin position="344"/>
        <end position="367"/>
    </location>
</feature>
<proteinExistence type="inferred from homology"/>
<dbReference type="GO" id="GO:0055085">
    <property type="term" value="P:transmembrane transport"/>
    <property type="evidence" value="ECO:0007669"/>
    <property type="project" value="InterPro"/>
</dbReference>
<comment type="similarity">
    <text evidence="6">Belongs to the binding-protein-dependent transport system permease family.</text>
</comment>
<feature type="transmembrane region" description="Helical" evidence="6">
    <location>
        <begin position="106"/>
        <end position="127"/>
    </location>
</feature>
<feature type="transmembrane region" description="Helical" evidence="6">
    <location>
        <begin position="180"/>
        <end position="200"/>
    </location>
</feature>
<gene>
    <name evidence="8" type="ORF">TK0001_6045</name>
</gene>
<dbReference type="AlphaFoldDB" id="A0A2N9AZ55"/>
<evidence type="ECO:0000256" key="6">
    <source>
        <dbReference type="RuleBase" id="RU363032"/>
    </source>
</evidence>
<feature type="transmembrane region" description="Helical" evidence="6">
    <location>
        <begin position="71"/>
        <end position="94"/>
    </location>
</feature>
<dbReference type="PROSITE" id="PS50928">
    <property type="entry name" value="ABC_TM1"/>
    <property type="match status" value="1"/>
</dbReference>
<feature type="transmembrane region" description="Helical" evidence="6">
    <location>
        <begin position="44"/>
        <end position="64"/>
    </location>
</feature>
<evidence type="ECO:0000256" key="1">
    <source>
        <dbReference type="ARBA" id="ARBA00004651"/>
    </source>
</evidence>
<feature type="transmembrane region" description="Helical" evidence="6">
    <location>
        <begin position="134"/>
        <end position="153"/>
    </location>
</feature>
<dbReference type="GO" id="GO:0005886">
    <property type="term" value="C:plasma membrane"/>
    <property type="evidence" value="ECO:0007669"/>
    <property type="project" value="UniProtKB-SubCell"/>
</dbReference>
<evidence type="ECO:0000256" key="2">
    <source>
        <dbReference type="ARBA" id="ARBA00022448"/>
    </source>
</evidence>
<keyword evidence="3 6" id="KW-0812">Transmembrane</keyword>
<feature type="domain" description="ABC transmembrane type-1" evidence="7">
    <location>
        <begin position="176"/>
        <end position="367"/>
    </location>
</feature>
<accession>A0A2N9AZ55</accession>
<sequence>MTARLLAGLAAAALLPAVFAGLPLLHLAPNRLVTGAPIAASDALGTRLWPIAALAAGGLGLLAAGRGRMAAGFAGLACLGALALLLAGLGAGATDLTAGQPFATRARLASGAWTGMVVLACALAFAARRARLPSGGLIAAAAVLALIGGLWRAGRLDALSLVVEGRARSDALGGAIRDHLVLALGALVLAAGVAGGLALWRRGRGAVDLTVSGLQVVPAVALLGSLVAGLSALLTAAPALRGYGISALGIGPALIGVAAYLLLPLWRGLQAARRATGPDNVAAARALGLTSGQILTTLRLPLGAPAVIGGLRVATVQALGLATLGALVGAGGLGTLVFDGMAQFAPDLILLGALPIIALSLAAEGALGRLEAALRRRWPR</sequence>
<dbReference type="Gene3D" id="1.10.3720.10">
    <property type="entry name" value="MetI-like"/>
    <property type="match status" value="1"/>
</dbReference>